<protein>
    <submittedName>
        <fullName evidence="6">Transcriptional regulator, LysR family</fullName>
    </submittedName>
</protein>
<gene>
    <name evidence="6" type="ORF">SAMN05444354_10756</name>
</gene>
<organism evidence="6 7">
    <name type="scientific">Stigmatella aurantiaca</name>
    <dbReference type="NCBI Taxonomy" id="41"/>
    <lineage>
        <taxon>Bacteria</taxon>
        <taxon>Pseudomonadati</taxon>
        <taxon>Myxococcota</taxon>
        <taxon>Myxococcia</taxon>
        <taxon>Myxococcales</taxon>
        <taxon>Cystobacterineae</taxon>
        <taxon>Archangiaceae</taxon>
        <taxon>Stigmatella</taxon>
    </lineage>
</organism>
<dbReference type="Pfam" id="PF03466">
    <property type="entry name" value="LysR_substrate"/>
    <property type="match status" value="1"/>
</dbReference>
<dbReference type="PRINTS" id="PR00039">
    <property type="entry name" value="HTHLYSR"/>
</dbReference>
<keyword evidence="3" id="KW-0238">DNA-binding</keyword>
<dbReference type="CDD" id="cd08414">
    <property type="entry name" value="PBP2_LTTR_aromatics_like"/>
    <property type="match status" value="1"/>
</dbReference>
<comment type="similarity">
    <text evidence="1">Belongs to the LysR transcriptional regulatory family.</text>
</comment>
<dbReference type="OrthoDB" id="5317428at2"/>
<dbReference type="Gene3D" id="3.40.190.10">
    <property type="entry name" value="Periplasmic binding protein-like II"/>
    <property type="match status" value="2"/>
</dbReference>
<proteinExistence type="inferred from homology"/>
<dbReference type="RefSeq" id="WP_075007117.1">
    <property type="nucleotide sequence ID" value="NZ_FOAP01000007.1"/>
</dbReference>
<dbReference type="EMBL" id="FOAP01000007">
    <property type="protein sequence ID" value="SEL59837.1"/>
    <property type="molecule type" value="Genomic_DNA"/>
</dbReference>
<dbReference type="Pfam" id="PF00126">
    <property type="entry name" value="HTH_1"/>
    <property type="match status" value="1"/>
</dbReference>
<dbReference type="InterPro" id="IPR000847">
    <property type="entry name" value="LysR_HTH_N"/>
</dbReference>
<dbReference type="SUPFAM" id="SSF53850">
    <property type="entry name" value="Periplasmic binding protein-like II"/>
    <property type="match status" value="1"/>
</dbReference>
<dbReference type="InterPro" id="IPR036390">
    <property type="entry name" value="WH_DNA-bd_sf"/>
</dbReference>
<dbReference type="InterPro" id="IPR005119">
    <property type="entry name" value="LysR_subst-bd"/>
</dbReference>
<dbReference type="PANTHER" id="PTHR30346">
    <property type="entry name" value="TRANSCRIPTIONAL DUAL REGULATOR HCAR-RELATED"/>
    <property type="match status" value="1"/>
</dbReference>
<keyword evidence="7" id="KW-1185">Reference proteome</keyword>
<evidence type="ECO:0000256" key="2">
    <source>
        <dbReference type="ARBA" id="ARBA00023015"/>
    </source>
</evidence>
<sequence length="301" mass="32786">MEFRQLQLFVAVAEELHFGRAAARVGMAQPPFSQQIRKLEAELGVELLTRTSRRVALTSAGSRFLDDARELLARRMEVISTVRRAAQGETGPLRVGFGASSAFGVLPRIVLRFRSRFPEVKLELDDREKLDIGVALSTGDLDLAIVRAPFRHDGITVEQLLRERFVLALPVRHPRARQKAVALASLEGEPFILFPRHSAPGLHDTITSMCLGAGFSPLIRQEASSWPSVVGMVQAGLGITLAPMSAQALRPQGVVFRELSGGSAWAELAVAFRGPHLMPAAAHFRAIAHETITLAQASLPL</sequence>
<dbReference type="SUPFAM" id="SSF46785">
    <property type="entry name" value="Winged helix' DNA-binding domain"/>
    <property type="match status" value="1"/>
</dbReference>
<evidence type="ECO:0000256" key="3">
    <source>
        <dbReference type="ARBA" id="ARBA00023125"/>
    </source>
</evidence>
<evidence type="ECO:0000313" key="7">
    <source>
        <dbReference type="Proteomes" id="UP000182719"/>
    </source>
</evidence>
<accession>A0A1H7RKC5</accession>
<evidence type="ECO:0000256" key="4">
    <source>
        <dbReference type="ARBA" id="ARBA00023163"/>
    </source>
</evidence>
<feature type="domain" description="HTH lysR-type" evidence="5">
    <location>
        <begin position="1"/>
        <end position="58"/>
    </location>
</feature>
<dbReference type="AlphaFoldDB" id="A0A1H7RKC5"/>
<dbReference type="GO" id="GO:0003700">
    <property type="term" value="F:DNA-binding transcription factor activity"/>
    <property type="evidence" value="ECO:0007669"/>
    <property type="project" value="InterPro"/>
</dbReference>
<dbReference type="PANTHER" id="PTHR30346:SF0">
    <property type="entry name" value="HCA OPERON TRANSCRIPTIONAL ACTIVATOR HCAR"/>
    <property type="match status" value="1"/>
</dbReference>
<evidence type="ECO:0000256" key="1">
    <source>
        <dbReference type="ARBA" id="ARBA00009437"/>
    </source>
</evidence>
<evidence type="ECO:0000313" key="6">
    <source>
        <dbReference type="EMBL" id="SEL59837.1"/>
    </source>
</evidence>
<dbReference type="Proteomes" id="UP000182719">
    <property type="component" value="Unassembled WGS sequence"/>
</dbReference>
<name>A0A1H7RKC5_STIAU</name>
<dbReference type="FunFam" id="1.10.10.10:FF:000001">
    <property type="entry name" value="LysR family transcriptional regulator"/>
    <property type="match status" value="1"/>
</dbReference>
<dbReference type="InterPro" id="IPR036388">
    <property type="entry name" value="WH-like_DNA-bd_sf"/>
</dbReference>
<dbReference type="GO" id="GO:0003677">
    <property type="term" value="F:DNA binding"/>
    <property type="evidence" value="ECO:0007669"/>
    <property type="project" value="UniProtKB-KW"/>
</dbReference>
<keyword evidence="4" id="KW-0804">Transcription</keyword>
<keyword evidence="2" id="KW-0805">Transcription regulation</keyword>
<dbReference type="GO" id="GO:0032993">
    <property type="term" value="C:protein-DNA complex"/>
    <property type="evidence" value="ECO:0007669"/>
    <property type="project" value="TreeGrafter"/>
</dbReference>
<dbReference type="Gene3D" id="1.10.10.10">
    <property type="entry name" value="Winged helix-like DNA-binding domain superfamily/Winged helix DNA-binding domain"/>
    <property type="match status" value="1"/>
</dbReference>
<evidence type="ECO:0000259" key="5">
    <source>
        <dbReference type="PROSITE" id="PS50931"/>
    </source>
</evidence>
<reference evidence="7" key="1">
    <citation type="submission" date="2016-10" db="EMBL/GenBank/DDBJ databases">
        <authorList>
            <person name="Varghese N."/>
            <person name="Submissions S."/>
        </authorList>
    </citation>
    <scope>NUCLEOTIDE SEQUENCE [LARGE SCALE GENOMIC DNA]</scope>
    <source>
        <strain evidence="7">DSM 17044</strain>
    </source>
</reference>
<dbReference type="PROSITE" id="PS50931">
    <property type="entry name" value="HTH_LYSR"/>
    <property type="match status" value="1"/>
</dbReference>